<evidence type="ECO:0000256" key="2">
    <source>
        <dbReference type="PROSITE-ProRule" id="PRU00703"/>
    </source>
</evidence>
<comment type="caution">
    <text evidence="5">The sequence shown here is derived from an EMBL/GenBank/DDBJ whole genome shotgun (WGS) entry which is preliminary data.</text>
</comment>
<dbReference type="Pfam" id="PF00571">
    <property type="entry name" value="CBS"/>
    <property type="match status" value="2"/>
</dbReference>
<dbReference type="PROSITE" id="PS51371">
    <property type="entry name" value="CBS"/>
    <property type="match status" value="2"/>
</dbReference>
<dbReference type="Pfam" id="PF00027">
    <property type="entry name" value="cNMP_binding"/>
    <property type="match status" value="1"/>
</dbReference>
<keyword evidence="5" id="KW-0808">Transferase</keyword>
<dbReference type="CDD" id="cd00038">
    <property type="entry name" value="CAP_ED"/>
    <property type="match status" value="1"/>
</dbReference>
<dbReference type="InterPro" id="IPR005105">
    <property type="entry name" value="GlnD_Uridyltrans_N"/>
</dbReference>
<dbReference type="SUPFAM" id="SSF54631">
    <property type="entry name" value="CBS-domain pair"/>
    <property type="match status" value="1"/>
</dbReference>
<dbReference type="InterPro" id="IPR046342">
    <property type="entry name" value="CBS_dom_sf"/>
</dbReference>
<dbReference type="AlphaFoldDB" id="A0A177IQK2"/>
<evidence type="ECO:0000256" key="1">
    <source>
        <dbReference type="ARBA" id="ARBA00022737"/>
    </source>
</evidence>
<sequence>MSVELEEVTGFLASIEPFRHLPEAELEALAPTLTVRYVRRGEIVLDFEESNNFLRIIRSGAIDILGPDNVLLDRRDPGLTFGYSTLVGTNSSRYRMEAVEDSLVYEMPREVFIQLSKRNPDIARFYSSQSRRIRAAAEEIANAGANTNVLRTHIYDVKISKALSCPPDLSIREAAQRMDEHSVSSLLVIENEALLGIITDRDMRGRVVAEGVDTSRPVTEVMTTNLLTLGSEALAMEALMLMSERKIHHLPVVDDGRVTGIVTQNDIARLLHNDPVFLAADISRKNSIDELADAFTRTTKVVAQLIESGAAPEETAGMITIAADGVARRLFTLGIEKYGKPPVDFAFVAVGSQGRREMVLASDQDNALVLSDDFDHAIHNDYFQKLTEFVCLGLDRAGQVLCPGDMMAMNPQWRMTVSEWERTFANWTGAPEPDALLNAQIFFDFRVIAGSQELGNEVHQSAVAHGKNALRMHAHLASLAARREPPLTFFKGLVVERSGQYANTLNIKKGGTAAIVQMARLYSLSAGHSIVETRERLRQSAGKTVSRAGSEDLLDAFDYLRSITLKYQASQIRSGQQPNYHIDPKQLSGMERENLRDAFSIIKSMQNALATKYPVRNI</sequence>
<evidence type="ECO:0000313" key="5">
    <source>
        <dbReference type="EMBL" id="OAH31163.1"/>
    </source>
</evidence>
<dbReference type="CDD" id="cd05401">
    <property type="entry name" value="NT_GlnE_GlnD_like"/>
    <property type="match status" value="1"/>
</dbReference>
<dbReference type="CDD" id="cd04587">
    <property type="entry name" value="CBS_pair_CAP-ED_NT_Pol-beta-like_DUF294_assoc"/>
    <property type="match status" value="1"/>
</dbReference>
<dbReference type="PROSITE" id="PS50042">
    <property type="entry name" value="CNMP_BINDING_3"/>
    <property type="match status" value="1"/>
</dbReference>
<protein>
    <submittedName>
        <fullName evidence="5">Histidine kinase</fullName>
    </submittedName>
</protein>
<feature type="domain" description="Cyclic nucleotide-binding" evidence="3">
    <location>
        <begin position="17"/>
        <end position="124"/>
    </location>
</feature>
<keyword evidence="5" id="KW-0418">Kinase</keyword>
<dbReference type="SMART" id="SM00116">
    <property type="entry name" value="CBS"/>
    <property type="match status" value="2"/>
</dbReference>
<dbReference type="InterPro" id="IPR000644">
    <property type="entry name" value="CBS_dom"/>
</dbReference>
<dbReference type="SMART" id="SM00100">
    <property type="entry name" value="cNMP"/>
    <property type="match status" value="1"/>
</dbReference>
<dbReference type="Proteomes" id="UP000076947">
    <property type="component" value="Unassembled WGS sequence"/>
</dbReference>
<dbReference type="Pfam" id="PF10335">
    <property type="entry name" value="DUF294_C"/>
    <property type="match status" value="1"/>
</dbReference>
<dbReference type="PANTHER" id="PTHR48108:SF31">
    <property type="entry name" value="CBS DOMAIN AND CYCLIC NUCLEOTIDE-REGULATED NUCLEOTIDYLTRANSFERASE"/>
    <property type="match status" value="1"/>
</dbReference>
<dbReference type="STRING" id="1705.CA21670_06925"/>
<name>A0A177IQK2_9CORY</name>
<dbReference type="Pfam" id="PF03445">
    <property type="entry name" value="DUF294"/>
    <property type="match status" value="1"/>
</dbReference>
<feature type="domain" description="CBS" evidence="4">
    <location>
        <begin position="158"/>
        <end position="214"/>
    </location>
</feature>
<evidence type="ECO:0000259" key="3">
    <source>
        <dbReference type="PROSITE" id="PS50042"/>
    </source>
</evidence>
<dbReference type="InterPro" id="IPR018490">
    <property type="entry name" value="cNMP-bd_dom_sf"/>
</dbReference>
<dbReference type="InterPro" id="IPR014710">
    <property type="entry name" value="RmlC-like_jellyroll"/>
</dbReference>
<dbReference type="SUPFAM" id="SSF81301">
    <property type="entry name" value="Nucleotidyltransferase"/>
    <property type="match status" value="1"/>
</dbReference>
<dbReference type="RefSeq" id="WP_066838176.1">
    <property type="nucleotide sequence ID" value="NZ_CAOPJI010000102.1"/>
</dbReference>
<dbReference type="Gene3D" id="3.10.580.10">
    <property type="entry name" value="CBS-domain"/>
    <property type="match status" value="1"/>
</dbReference>
<evidence type="ECO:0000313" key="6">
    <source>
        <dbReference type="Proteomes" id="UP000076947"/>
    </source>
</evidence>
<dbReference type="InterPro" id="IPR018821">
    <property type="entry name" value="DUF294_put_nucleoTrafse_sb-bd"/>
</dbReference>
<dbReference type="Gene3D" id="2.60.120.10">
    <property type="entry name" value="Jelly Rolls"/>
    <property type="match status" value="1"/>
</dbReference>
<accession>A0A177IQK2</accession>
<dbReference type="InterPro" id="IPR051462">
    <property type="entry name" value="CBS_domain-containing"/>
</dbReference>
<keyword evidence="2" id="KW-0129">CBS domain</keyword>
<dbReference type="GO" id="GO:0016301">
    <property type="term" value="F:kinase activity"/>
    <property type="evidence" value="ECO:0007669"/>
    <property type="project" value="UniProtKB-KW"/>
</dbReference>
<dbReference type="PANTHER" id="PTHR48108">
    <property type="entry name" value="CBS DOMAIN-CONTAINING PROTEIN CBSX2, CHLOROPLASTIC"/>
    <property type="match status" value="1"/>
</dbReference>
<gene>
    <name evidence="5" type="ORF">AYJ05_12340</name>
</gene>
<reference evidence="6" key="1">
    <citation type="submission" date="2016-02" db="EMBL/GenBank/DDBJ databases">
        <authorList>
            <person name="Kaur G."/>
            <person name="Nair G.R."/>
            <person name="Mayilraj S."/>
        </authorList>
    </citation>
    <scope>NUCLEOTIDE SEQUENCE [LARGE SCALE GENOMIC DNA]</scope>
    <source>
        <strain evidence="6">GA-15</strain>
    </source>
</reference>
<evidence type="ECO:0000259" key="4">
    <source>
        <dbReference type="PROSITE" id="PS51371"/>
    </source>
</evidence>
<keyword evidence="6" id="KW-1185">Reference proteome</keyword>
<dbReference type="OrthoDB" id="9789996at2"/>
<feature type="domain" description="CBS" evidence="4">
    <location>
        <begin position="222"/>
        <end position="282"/>
    </location>
</feature>
<dbReference type="InterPro" id="IPR043519">
    <property type="entry name" value="NT_sf"/>
</dbReference>
<dbReference type="InterPro" id="IPR000595">
    <property type="entry name" value="cNMP-bd_dom"/>
</dbReference>
<keyword evidence="1" id="KW-0677">Repeat</keyword>
<dbReference type="GO" id="GO:0008773">
    <property type="term" value="F:[protein-PII] uridylyltransferase activity"/>
    <property type="evidence" value="ECO:0007669"/>
    <property type="project" value="InterPro"/>
</dbReference>
<dbReference type="SUPFAM" id="SSF51206">
    <property type="entry name" value="cAMP-binding domain-like"/>
    <property type="match status" value="1"/>
</dbReference>
<proteinExistence type="predicted"/>
<dbReference type="EMBL" id="LSTQ01000006">
    <property type="protein sequence ID" value="OAH31163.1"/>
    <property type="molecule type" value="Genomic_DNA"/>
</dbReference>
<organism evidence="5 6">
    <name type="scientific">Corynebacterium stationis</name>
    <dbReference type="NCBI Taxonomy" id="1705"/>
    <lineage>
        <taxon>Bacteria</taxon>
        <taxon>Bacillati</taxon>
        <taxon>Actinomycetota</taxon>
        <taxon>Actinomycetes</taxon>
        <taxon>Mycobacteriales</taxon>
        <taxon>Corynebacteriaceae</taxon>
        <taxon>Corynebacterium</taxon>
    </lineage>
</organism>